<feature type="domain" description="Helitron helicase-like" evidence="1">
    <location>
        <begin position="30"/>
        <end position="211"/>
    </location>
</feature>
<evidence type="ECO:0000259" key="1">
    <source>
        <dbReference type="Pfam" id="PF14214"/>
    </source>
</evidence>
<sequence length="497" mass="58704">MCSVDGYLDMEAQNLEKGKRKRDNISVREYYCYKFQMREDETNETLYSGRLFQQYSVDEHIKLETQRLNFFSFNPDLFRIEMLQGLIDILRLGERDASNIGKQTFLPVTFIGGPRDMRRRYMDVISLVQQFGKPYLFITMTCNPSWPEIKEHLLPTDEAQNRPDLISRVFKVKIEELKTDILKRNIFGKVAAFMYTIEFQKRGLPHAHFLIILTNEYKLLTPESYDNIVRAELPDCKAEETLYKLILQHMMHGPCGKLNPTNSCMQQKKGGCKFKYPRSFADQTSKGKNSYPIYRRRNTGLVKVKDHYFDNTWVVPYNPFLLGKFNCHINVEICSDIKTVKYIYKYICKGYDKIAYHIHDNDTNVEVDEIKEYQSARWVSPPEATWNLFGFPINEMTPAVYHLRLHLEGQQFVSFKSASSINSIMNNPMIRKIMLTEFFAMNKTNKDAIKLNLLYKEFPQYFVWSVQYKMWTRRTKGNVIGRVVTCHPTEGERYYLR</sequence>
<dbReference type="GeneID" id="104228191"/>
<dbReference type="Pfam" id="PF14214">
    <property type="entry name" value="Helitron_like_N"/>
    <property type="match status" value="1"/>
</dbReference>
<reference evidence="3 4" key="2">
    <citation type="submission" date="2025-04" db="UniProtKB">
        <authorList>
            <consortium name="RefSeq"/>
        </authorList>
    </citation>
    <scope>IDENTIFICATION</scope>
    <source>
        <tissue evidence="3 4">Leaf</tissue>
    </source>
</reference>
<organism evidence="2 4">
    <name type="scientific">Nicotiana sylvestris</name>
    <name type="common">Wood tobacco</name>
    <name type="synonym">South American tobacco</name>
    <dbReference type="NCBI Taxonomy" id="4096"/>
    <lineage>
        <taxon>Eukaryota</taxon>
        <taxon>Viridiplantae</taxon>
        <taxon>Streptophyta</taxon>
        <taxon>Embryophyta</taxon>
        <taxon>Tracheophyta</taxon>
        <taxon>Spermatophyta</taxon>
        <taxon>Magnoliopsida</taxon>
        <taxon>eudicotyledons</taxon>
        <taxon>Gunneridae</taxon>
        <taxon>Pentapetalae</taxon>
        <taxon>asterids</taxon>
        <taxon>lamiids</taxon>
        <taxon>Solanales</taxon>
        <taxon>Solanaceae</taxon>
        <taxon>Nicotianoideae</taxon>
        <taxon>Nicotianeae</taxon>
        <taxon>Nicotiana</taxon>
    </lineage>
</organism>
<dbReference type="Proteomes" id="UP000189701">
    <property type="component" value="Unplaced"/>
</dbReference>
<evidence type="ECO:0000313" key="4">
    <source>
        <dbReference type="RefSeq" id="XP_009778915.1"/>
    </source>
</evidence>
<dbReference type="InterPro" id="IPR025476">
    <property type="entry name" value="Helitron_helicase-like"/>
</dbReference>
<keyword evidence="2" id="KW-1185">Reference proteome</keyword>
<evidence type="ECO:0000313" key="6">
    <source>
        <dbReference type="RefSeq" id="XP_009778917.1"/>
    </source>
</evidence>
<dbReference type="RefSeq" id="XP_009778915.1">
    <property type="nucleotide sequence ID" value="XM_009780613.1"/>
</dbReference>
<reference evidence="2" key="1">
    <citation type="journal article" date="2013" name="Genome Biol.">
        <title>Reference genomes and transcriptomes of Nicotiana sylvestris and Nicotiana tomentosiformis.</title>
        <authorList>
            <person name="Sierro N."/>
            <person name="Battey J.N."/>
            <person name="Ouadi S."/>
            <person name="Bovet L."/>
            <person name="Goepfert S."/>
            <person name="Bakaher N."/>
            <person name="Peitsch M.C."/>
            <person name="Ivanov N.V."/>
        </authorList>
    </citation>
    <scope>NUCLEOTIDE SEQUENCE [LARGE SCALE GENOMIC DNA]</scope>
</reference>
<proteinExistence type="predicted"/>
<dbReference type="RefSeq" id="XP_009778916.1">
    <property type="nucleotide sequence ID" value="XM_009780614.1"/>
</dbReference>
<accession>A0A1U7WXF0</accession>
<dbReference type="PANTHER" id="PTHR10492:SF100">
    <property type="entry name" value="ATP-DEPENDENT DNA HELICASE"/>
    <property type="match status" value="1"/>
</dbReference>
<protein>
    <submittedName>
        <fullName evidence="3 4">Uncharacterized protein LOC104228191 isoform X2</fullName>
    </submittedName>
</protein>
<name>A0A1U7WXF0_NICSY</name>
<evidence type="ECO:0000313" key="2">
    <source>
        <dbReference type="Proteomes" id="UP000189701"/>
    </source>
</evidence>
<dbReference type="AlphaFoldDB" id="A0A1U7WXF0"/>
<evidence type="ECO:0000313" key="3">
    <source>
        <dbReference type="RefSeq" id="XP_009778914.1"/>
    </source>
</evidence>
<evidence type="ECO:0000313" key="5">
    <source>
        <dbReference type="RefSeq" id="XP_009778916.1"/>
    </source>
</evidence>
<dbReference type="PANTHER" id="PTHR10492">
    <property type="match status" value="1"/>
</dbReference>
<dbReference type="RefSeq" id="XP_009778914.1">
    <property type="nucleotide sequence ID" value="XM_009780612.1"/>
</dbReference>
<gene>
    <name evidence="3 4 5 6" type="primary">LOC104228191</name>
</gene>
<dbReference type="RefSeq" id="XP_070012554.1">
    <property type="nucleotide sequence ID" value="XM_070156453.1"/>
</dbReference>
<dbReference type="RefSeq" id="XP_009778917.1">
    <property type="nucleotide sequence ID" value="XM_009780615.1"/>
</dbReference>